<dbReference type="Gene3D" id="2.120.10.70">
    <property type="entry name" value="Fucose-specific lectin"/>
    <property type="match status" value="1"/>
</dbReference>
<protein>
    <submittedName>
        <fullName evidence="2">Uncharacterized protein</fullName>
    </submittedName>
</protein>
<evidence type="ECO:0000313" key="3">
    <source>
        <dbReference type="Proteomes" id="UP001140453"/>
    </source>
</evidence>
<dbReference type="SUPFAM" id="SSF89372">
    <property type="entry name" value="Fucose-specific lectin"/>
    <property type="match status" value="1"/>
</dbReference>
<dbReference type="OrthoDB" id="5182145at2759"/>
<keyword evidence="1" id="KW-0732">Signal</keyword>
<evidence type="ECO:0000256" key="1">
    <source>
        <dbReference type="SAM" id="SignalP"/>
    </source>
</evidence>
<organism evidence="2 3">
    <name type="scientific">Gnomoniopsis smithogilvyi</name>
    <dbReference type="NCBI Taxonomy" id="1191159"/>
    <lineage>
        <taxon>Eukaryota</taxon>
        <taxon>Fungi</taxon>
        <taxon>Dikarya</taxon>
        <taxon>Ascomycota</taxon>
        <taxon>Pezizomycotina</taxon>
        <taxon>Sordariomycetes</taxon>
        <taxon>Sordariomycetidae</taxon>
        <taxon>Diaporthales</taxon>
        <taxon>Gnomoniaceae</taxon>
        <taxon>Gnomoniopsis</taxon>
    </lineage>
</organism>
<dbReference type="AlphaFoldDB" id="A0A9W8Z4W8"/>
<feature type="chain" id="PRO_5040762098" evidence="1">
    <location>
        <begin position="20"/>
        <end position="125"/>
    </location>
</feature>
<feature type="signal peptide" evidence="1">
    <location>
        <begin position="1"/>
        <end position="19"/>
    </location>
</feature>
<dbReference type="Proteomes" id="UP001140453">
    <property type="component" value="Unassembled WGS sequence"/>
</dbReference>
<comment type="caution">
    <text evidence="2">The sequence shown here is derived from an EMBL/GenBank/DDBJ whole genome shotgun (WGS) entry which is preliminary data.</text>
</comment>
<evidence type="ECO:0000313" key="2">
    <source>
        <dbReference type="EMBL" id="KAJ4397703.1"/>
    </source>
</evidence>
<sequence>MKASFIALALLSQIRSSLANWSPPGAALSWDGLNQISVYGVDESGQIREWQWKGSGSWTGPSYIGATAQIGSTLAAVNDGDSTAIIRKEYFRTAGWMGPFSPNYVPQLCVTEGGGVNNLKEDRLA</sequence>
<reference evidence="2" key="1">
    <citation type="submission" date="2022-10" db="EMBL/GenBank/DDBJ databases">
        <title>Tapping the CABI collections for fungal endophytes: first genome assemblies for Collariella, Neodidymelliopsis, Ascochyta clinopodiicola, Didymella pomorum, Didymosphaeria variabile, Neocosmospora piperis and Neocucurbitaria cava.</title>
        <authorList>
            <person name="Hill R."/>
        </authorList>
    </citation>
    <scope>NUCLEOTIDE SEQUENCE</scope>
    <source>
        <strain evidence="2">IMI 355082</strain>
    </source>
</reference>
<keyword evidence="3" id="KW-1185">Reference proteome</keyword>
<gene>
    <name evidence="2" type="ORF">N0V93_001938</name>
</gene>
<name>A0A9W8Z4W8_9PEZI</name>
<dbReference type="EMBL" id="JAPEVB010000001">
    <property type="protein sequence ID" value="KAJ4397703.1"/>
    <property type="molecule type" value="Genomic_DNA"/>
</dbReference>
<proteinExistence type="predicted"/>
<accession>A0A9W8Z4W8</accession>